<dbReference type="GO" id="GO:0005840">
    <property type="term" value="C:ribosome"/>
    <property type="evidence" value="ECO:0007669"/>
    <property type="project" value="UniProtKB-KW"/>
</dbReference>
<gene>
    <name evidence="1" type="primary">rplX</name>
    <name evidence="1" type="ORF">alecur_187</name>
</gene>
<keyword evidence="1" id="KW-0689">Ribosomal protein</keyword>
<protein>
    <submittedName>
        <fullName evidence="1">50S ribosomal protein L24</fullName>
    </submittedName>
</protein>
<dbReference type="Proteomes" id="UP000229529">
    <property type="component" value="Unassembled WGS sequence"/>
</dbReference>
<sequence>MGGSKRGLIKRGRFRNKICIVKWISGQRGIVKVICCSNIGGFKFPRLVVGIDKLRFVELN</sequence>
<name>A0ABX4MH76_9HYPH</name>
<accession>A0ABX4MH76</accession>
<evidence type="ECO:0000313" key="2">
    <source>
        <dbReference type="Proteomes" id="UP000229529"/>
    </source>
</evidence>
<proteinExistence type="predicted"/>
<comment type="caution">
    <text evidence="1">The sequence shown here is derived from an EMBL/GenBank/DDBJ whole genome shotgun (WGS) entry which is preliminary data.</text>
</comment>
<reference evidence="1" key="1">
    <citation type="submission" date="2017-09" db="EMBL/GenBank/DDBJ databases">
        <authorList>
            <person name="Campbell M.A."/>
            <person name="Lukasik P."/>
            <person name="Simon C."/>
            <person name="McCutcheon J.P."/>
        </authorList>
    </citation>
    <scope>NUCLEOTIDE SEQUENCE [LARGE SCALE GENOMIC DNA]</scope>
    <source>
        <strain evidence="1">ALECUR</strain>
    </source>
</reference>
<organism evidence="1 2">
    <name type="scientific">Candidatus Hodgkinia cicadicola</name>
    <dbReference type="NCBI Taxonomy" id="573658"/>
    <lineage>
        <taxon>Bacteria</taxon>
        <taxon>Pseudomonadati</taxon>
        <taxon>Pseudomonadota</taxon>
        <taxon>Alphaproteobacteria</taxon>
        <taxon>Hyphomicrobiales</taxon>
        <taxon>Candidatus Hodgkinia</taxon>
    </lineage>
</organism>
<keyword evidence="1" id="KW-0687">Ribonucleoprotein</keyword>
<keyword evidence="2" id="KW-1185">Reference proteome</keyword>
<evidence type="ECO:0000313" key="1">
    <source>
        <dbReference type="EMBL" id="PIM96172.1"/>
    </source>
</evidence>
<dbReference type="EMBL" id="NXGS01000120">
    <property type="protein sequence ID" value="PIM96172.1"/>
    <property type="molecule type" value="Genomic_DNA"/>
</dbReference>